<keyword evidence="3" id="KW-1185">Reference proteome</keyword>
<feature type="region of interest" description="Disordered" evidence="1">
    <location>
        <begin position="1"/>
        <end position="152"/>
    </location>
</feature>
<feature type="compositionally biased region" description="Basic residues" evidence="1">
    <location>
        <begin position="98"/>
        <end position="108"/>
    </location>
</feature>
<feature type="compositionally biased region" description="Basic residues" evidence="1">
    <location>
        <begin position="1"/>
        <end position="11"/>
    </location>
</feature>
<feature type="compositionally biased region" description="Basic and acidic residues" evidence="1">
    <location>
        <begin position="83"/>
        <end position="97"/>
    </location>
</feature>
<dbReference type="PANTHER" id="PTHR37218:SF2">
    <property type="entry name" value="COILED-COIL PROTEIN"/>
    <property type="match status" value="1"/>
</dbReference>
<reference evidence="2 3" key="1">
    <citation type="submission" date="2018-04" db="EMBL/GenBank/DDBJ databases">
        <authorList>
            <person name="Vogel A."/>
        </authorList>
    </citation>
    <scope>NUCLEOTIDE SEQUENCE [LARGE SCALE GENOMIC DNA]</scope>
</reference>
<evidence type="ECO:0000313" key="3">
    <source>
        <dbReference type="Proteomes" id="UP000595140"/>
    </source>
</evidence>
<sequence>MGGKGIKRREKNYRASHGGTARLPPPPDLSSIDALPSKLRKLMAFTEAEKKPPRRTVKGDEDSTKTHHLEEKNTSNMSGVKRKTNDDLPAKSDVNEKKNKKKKRKKVHDLRFESIEEFGGTGSKRKERRKQHLKDRRKKKNKPTETQVFDFPRHEQIKFGEVVDAPPKLVALPKVRKMAHGASQERLRLKAVEAYRSKKGWESRPGLQLTPPVTAMPSL</sequence>
<dbReference type="PANTHER" id="PTHR37218">
    <property type="entry name" value="COILED-COIL PROTEIN"/>
    <property type="match status" value="1"/>
</dbReference>
<feature type="region of interest" description="Disordered" evidence="1">
    <location>
        <begin position="200"/>
        <end position="219"/>
    </location>
</feature>
<feature type="compositionally biased region" description="Basic residues" evidence="1">
    <location>
        <begin position="123"/>
        <end position="141"/>
    </location>
</feature>
<evidence type="ECO:0000256" key="1">
    <source>
        <dbReference type="SAM" id="MobiDB-lite"/>
    </source>
</evidence>
<dbReference type="AlphaFoldDB" id="A0A484NB14"/>
<gene>
    <name evidence="2" type="ORF">CCAM_LOCUS39543</name>
</gene>
<proteinExistence type="predicted"/>
<dbReference type="OrthoDB" id="673745at2759"/>
<protein>
    <submittedName>
        <fullName evidence="2">Uncharacterized protein</fullName>
    </submittedName>
</protein>
<accession>A0A484NB14</accession>
<name>A0A484NB14_9ASTE</name>
<dbReference type="EMBL" id="OOIL02006555">
    <property type="protein sequence ID" value="VFQ97767.1"/>
    <property type="molecule type" value="Genomic_DNA"/>
</dbReference>
<evidence type="ECO:0000313" key="2">
    <source>
        <dbReference type="EMBL" id="VFQ97767.1"/>
    </source>
</evidence>
<dbReference type="Proteomes" id="UP000595140">
    <property type="component" value="Unassembled WGS sequence"/>
</dbReference>
<organism evidence="2 3">
    <name type="scientific">Cuscuta campestris</name>
    <dbReference type="NCBI Taxonomy" id="132261"/>
    <lineage>
        <taxon>Eukaryota</taxon>
        <taxon>Viridiplantae</taxon>
        <taxon>Streptophyta</taxon>
        <taxon>Embryophyta</taxon>
        <taxon>Tracheophyta</taxon>
        <taxon>Spermatophyta</taxon>
        <taxon>Magnoliopsida</taxon>
        <taxon>eudicotyledons</taxon>
        <taxon>Gunneridae</taxon>
        <taxon>Pentapetalae</taxon>
        <taxon>asterids</taxon>
        <taxon>lamiids</taxon>
        <taxon>Solanales</taxon>
        <taxon>Convolvulaceae</taxon>
        <taxon>Cuscuteae</taxon>
        <taxon>Cuscuta</taxon>
        <taxon>Cuscuta subgen. Grammica</taxon>
        <taxon>Cuscuta sect. Cleistogrammica</taxon>
    </lineage>
</organism>
<feature type="compositionally biased region" description="Basic and acidic residues" evidence="1">
    <location>
        <begin position="47"/>
        <end position="73"/>
    </location>
</feature>